<proteinExistence type="predicted"/>
<organism evidence="1 2">
    <name type="scientific">Duganella margarita</name>
    <dbReference type="NCBI Taxonomy" id="2692170"/>
    <lineage>
        <taxon>Bacteria</taxon>
        <taxon>Pseudomonadati</taxon>
        <taxon>Pseudomonadota</taxon>
        <taxon>Betaproteobacteria</taxon>
        <taxon>Burkholderiales</taxon>
        <taxon>Oxalobacteraceae</taxon>
        <taxon>Telluria group</taxon>
        <taxon>Duganella</taxon>
    </lineage>
</organism>
<evidence type="ECO:0000313" key="1">
    <source>
        <dbReference type="EMBL" id="MYN42006.1"/>
    </source>
</evidence>
<dbReference type="NCBIfam" id="NF033857">
    <property type="entry name" value="BPSL0067_fam"/>
    <property type="match status" value="1"/>
</dbReference>
<protein>
    <submittedName>
        <fullName evidence="1">BPSL0067 family protein</fullName>
    </submittedName>
</protein>
<gene>
    <name evidence="1" type="ORF">GTP55_21865</name>
</gene>
<comment type="caution">
    <text evidence="1">The sequence shown here is derived from an EMBL/GenBank/DDBJ whole genome shotgun (WGS) entry which is preliminary data.</text>
</comment>
<keyword evidence="2" id="KW-1185">Reference proteome</keyword>
<sequence length="128" mass="14616">MPYRYPDARLLDKQPKVGDFECVTLIRRYTNAPPARMWRQGAKVLGNKEILPGTAIANFENGRWPGRSKGNHSAFYLGQVSDGIYVIDQWPSVEKEKISIRFIRKLRSNPDGSYANPTDNADAFWVIE</sequence>
<name>A0ABW9WM77_9BURK</name>
<dbReference type="InterPro" id="IPR047746">
    <property type="entry name" value="Dae2/Tae2-like"/>
</dbReference>
<reference evidence="1 2" key="1">
    <citation type="submission" date="2019-12" db="EMBL/GenBank/DDBJ databases">
        <title>Novel species isolated from a subtropical stream in China.</title>
        <authorList>
            <person name="Lu H."/>
        </authorList>
    </citation>
    <scope>NUCLEOTIDE SEQUENCE [LARGE SCALE GENOMIC DNA]</scope>
    <source>
        <strain evidence="1 2">FT109W</strain>
    </source>
</reference>
<dbReference type="RefSeq" id="WP_161046937.1">
    <property type="nucleotide sequence ID" value="NZ_WWCS01000016.1"/>
</dbReference>
<accession>A0ABW9WM77</accession>
<dbReference type="Proteomes" id="UP000466332">
    <property type="component" value="Unassembled WGS sequence"/>
</dbReference>
<dbReference type="EMBL" id="WWCS01000016">
    <property type="protein sequence ID" value="MYN42006.1"/>
    <property type="molecule type" value="Genomic_DNA"/>
</dbReference>
<evidence type="ECO:0000313" key="2">
    <source>
        <dbReference type="Proteomes" id="UP000466332"/>
    </source>
</evidence>